<comment type="caution">
    <text evidence="1">The sequence shown here is derived from an EMBL/GenBank/DDBJ whole genome shotgun (WGS) entry which is preliminary data.</text>
</comment>
<dbReference type="PANTHER" id="PTHR33103:SF19">
    <property type="entry name" value="OS09G0544700 PROTEIN"/>
    <property type="match status" value="1"/>
</dbReference>
<dbReference type="InterPro" id="IPR007750">
    <property type="entry name" value="DUF674"/>
</dbReference>
<name>A0A8J5HRW7_ZINOF</name>
<accession>A0A8J5HRW7</accession>
<dbReference type="AlphaFoldDB" id="A0A8J5HRW7"/>
<dbReference type="EMBL" id="JACMSC010000002">
    <property type="protein sequence ID" value="KAG6533988.1"/>
    <property type="molecule type" value="Genomic_DNA"/>
</dbReference>
<dbReference type="Proteomes" id="UP000734854">
    <property type="component" value="Unassembled WGS sequence"/>
</dbReference>
<keyword evidence="2" id="KW-1185">Reference proteome</keyword>
<proteinExistence type="predicted"/>
<protein>
    <submittedName>
        <fullName evidence="1">Uncharacterized protein</fullName>
    </submittedName>
</protein>
<sequence>MAKTNAKTVPSELSLKLLIDTTAQKVLFAEAGKEVVDFLFGLLSLPVGSVVKLLSKDRMEGSIGNLYKSIQELDDSYLQNSKGKSTLLNPIHSISPSLLLRDPPPPPVRMFTSTASIEFTLAAMSDEKDDDVDPNVGFVKGVVTYTIMDDLTVTPMSSISSITLLIITHAIRDLEWQALEVLEISLRSKKVLTGVFLGKK</sequence>
<evidence type="ECO:0000313" key="2">
    <source>
        <dbReference type="Proteomes" id="UP000734854"/>
    </source>
</evidence>
<evidence type="ECO:0000313" key="1">
    <source>
        <dbReference type="EMBL" id="KAG6533988.1"/>
    </source>
</evidence>
<dbReference type="PANTHER" id="PTHR33103">
    <property type="entry name" value="OS01G0153900 PROTEIN"/>
    <property type="match status" value="1"/>
</dbReference>
<gene>
    <name evidence="1" type="ORF">ZIOFF_007869</name>
</gene>
<organism evidence="1 2">
    <name type="scientific">Zingiber officinale</name>
    <name type="common">Ginger</name>
    <name type="synonym">Amomum zingiber</name>
    <dbReference type="NCBI Taxonomy" id="94328"/>
    <lineage>
        <taxon>Eukaryota</taxon>
        <taxon>Viridiplantae</taxon>
        <taxon>Streptophyta</taxon>
        <taxon>Embryophyta</taxon>
        <taxon>Tracheophyta</taxon>
        <taxon>Spermatophyta</taxon>
        <taxon>Magnoliopsida</taxon>
        <taxon>Liliopsida</taxon>
        <taxon>Zingiberales</taxon>
        <taxon>Zingiberaceae</taxon>
        <taxon>Zingiber</taxon>
    </lineage>
</organism>
<reference evidence="1 2" key="1">
    <citation type="submission" date="2020-08" db="EMBL/GenBank/DDBJ databases">
        <title>Plant Genome Project.</title>
        <authorList>
            <person name="Zhang R.-G."/>
        </authorList>
    </citation>
    <scope>NUCLEOTIDE SEQUENCE [LARGE SCALE GENOMIC DNA]</scope>
    <source>
        <tissue evidence="1">Rhizome</tissue>
    </source>
</reference>
<dbReference type="Pfam" id="PF05056">
    <property type="entry name" value="DUF674"/>
    <property type="match status" value="2"/>
</dbReference>